<dbReference type="PANTHER" id="PTHR13243:SF1">
    <property type="entry name" value="NUCLEOLAR PROTEIN 16"/>
    <property type="match status" value="1"/>
</dbReference>
<sequence>MANPRQRRKSRSSSYKAVSQSRRAAKNLKKAPPIRGPKALQEAWDKHKTVKQNYARLGLIHDLNPSAPGGSDKILVPRYGEEEMAVDTPKEASSTSKAVVPRGHGRIIRDESGNVIGIELNEEDEEEDAEPDMEAEQTMEDLAAAVDDSVMGKWATSLGQQNEVAGEKTVGLLEELESIASKKHLDSTTLSLAQSSTGPNVRHAATGEIVYLSKLVAKHRDDVEAMAKDRRLNPDQRTEGQLRRALRNAGLWGK</sequence>
<dbReference type="AlphaFoldDB" id="A0A8H5BKH1"/>
<comment type="subcellular location">
    <subcellularLocation>
        <location evidence="2">Nucleus</location>
        <location evidence="2">Nucleolus</location>
    </subcellularLocation>
</comment>
<dbReference type="Proteomes" id="UP000541558">
    <property type="component" value="Unassembled WGS sequence"/>
</dbReference>
<evidence type="ECO:0000256" key="6">
    <source>
        <dbReference type="SAM" id="MobiDB-lite"/>
    </source>
</evidence>
<comment type="similarity">
    <text evidence="3">Belongs to the NOP16 family.</text>
</comment>
<accession>A0A8H5BKH1</accession>
<evidence type="ECO:0000256" key="3">
    <source>
        <dbReference type="ARBA" id="ARBA00008479"/>
    </source>
</evidence>
<proteinExistence type="inferred from homology"/>
<evidence type="ECO:0000256" key="5">
    <source>
        <dbReference type="ARBA" id="ARBA00023242"/>
    </source>
</evidence>
<dbReference type="GO" id="GO:0005730">
    <property type="term" value="C:nucleolus"/>
    <property type="evidence" value="ECO:0007669"/>
    <property type="project" value="UniProtKB-SubCell"/>
</dbReference>
<evidence type="ECO:0000256" key="4">
    <source>
        <dbReference type="ARBA" id="ARBA00015522"/>
    </source>
</evidence>
<keyword evidence="8" id="KW-1185">Reference proteome</keyword>
<evidence type="ECO:0000313" key="7">
    <source>
        <dbReference type="EMBL" id="KAF5324768.1"/>
    </source>
</evidence>
<dbReference type="InterPro" id="IPR019002">
    <property type="entry name" value="Ribosome_biogenesis_Nop16"/>
</dbReference>
<comment type="caution">
    <text evidence="7">The sequence shown here is derived from an EMBL/GenBank/DDBJ whole genome shotgun (WGS) entry which is preliminary data.</text>
</comment>
<name>A0A8H5BKH1_9AGAR</name>
<keyword evidence="5" id="KW-0539">Nucleus</keyword>
<dbReference type="PANTHER" id="PTHR13243">
    <property type="entry name" value="HSPC111 PROTEIN-RELATED"/>
    <property type="match status" value="1"/>
</dbReference>
<dbReference type="Pfam" id="PF09420">
    <property type="entry name" value="Nop16"/>
    <property type="match status" value="1"/>
</dbReference>
<comment type="function">
    <text evidence="1">Involved in the biogenesis of the 60S ribosomal subunit.</text>
</comment>
<feature type="compositionally biased region" description="Basic residues" evidence="6">
    <location>
        <begin position="1"/>
        <end position="11"/>
    </location>
</feature>
<protein>
    <recommendedName>
        <fullName evidence="4">Nucleolar protein 16</fullName>
    </recommendedName>
</protein>
<evidence type="ECO:0000256" key="2">
    <source>
        <dbReference type="ARBA" id="ARBA00004604"/>
    </source>
</evidence>
<organism evidence="7 8">
    <name type="scientific">Ephemerocybe angulata</name>
    <dbReference type="NCBI Taxonomy" id="980116"/>
    <lineage>
        <taxon>Eukaryota</taxon>
        <taxon>Fungi</taxon>
        <taxon>Dikarya</taxon>
        <taxon>Basidiomycota</taxon>
        <taxon>Agaricomycotina</taxon>
        <taxon>Agaricomycetes</taxon>
        <taxon>Agaricomycetidae</taxon>
        <taxon>Agaricales</taxon>
        <taxon>Agaricineae</taxon>
        <taxon>Psathyrellaceae</taxon>
        <taxon>Ephemerocybe</taxon>
    </lineage>
</organism>
<dbReference type="OrthoDB" id="285729at2759"/>
<evidence type="ECO:0000256" key="1">
    <source>
        <dbReference type="ARBA" id="ARBA00002889"/>
    </source>
</evidence>
<evidence type="ECO:0000313" key="8">
    <source>
        <dbReference type="Proteomes" id="UP000541558"/>
    </source>
</evidence>
<dbReference type="GO" id="GO:0042273">
    <property type="term" value="P:ribosomal large subunit biogenesis"/>
    <property type="evidence" value="ECO:0007669"/>
    <property type="project" value="TreeGrafter"/>
</dbReference>
<gene>
    <name evidence="7" type="ORF">D9611_004551</name>
</gene>
<feature type="region of interest" description="Disordered" evidence="6">
    <location>
        <begin position="1"/>
        <end position="37"/>
    </location>
</feature>
<feature type="compositionally biased region" description="Low complexity" evidence="6">
    <location>
        <begin position="12"/>
        <end position="22"/>
    </location>
</feature>
<reference evidence="7 8" key="1">
    <citation type="journal article" date="2020" name="ISME J.">
        <title>Uncovering the hidden diversity of litter-decomposition mechanisms in mushroom-forming fungi.</title>
        <authorList>
            <person name="Floudas D."/>
            <person name="Bentzer J."/>
            <person name="Ahren D."/>
            <person name="Johansson T."/>
            <person name="Persson P."/>
            <person name="Tunlid A."/>
        </authorList>
    </citation>
    <scope>NUCLEOTIDE SEQUENCE [LARGE SCALE GENOMIC DNA]</scope>
    <source>
        <strain evidence="7 8">CBS 175.51</strain>
    </source>
</reference>
<dbReference type="EMBL" id="JAACJK010000164">
    <property type="protein sequence ID" value="KAF5324768.1"/>
    <property type="molecule type" value="Genomic_DNA"/>
</dbReference>